<dbReference type="CDD" id="cd03132">
    <property type="entry name" value="GATase1_catalase"/>
    <property type="match status" value="1"/>
</dbReference>
<dbReference type="RefSeq" id="XP_024727007.1">
    <property type="nucleotide sequence ID" value="XM_024881921.1"/>
</dbReference>
<evidence type="ECO:0000313" key="18">
    <source>
        <dbReference type="Proteomes" id="UP000235371"/>
    </source>
</evidence>
<dbReference type="EMBL" id="KZ613913">
    <property type="protein sequence ID" value="PMD50103.1"/>
    <property type="molecule type" value="Genomic_DNA"/>
</dbReference>
<comment type="cofactor">
    <cofactor evidence="1 10 12">
        <name>heme</name>
        <dbReference type="ChEBI" id="CHEBI:30413"/>
    </cofactor>
</comment>
<dbReference type="Proteomes" id="UP000235371">
    <property type="component" value="Unassembled WGS sequence"/>
</dbReference>
<dbReference type="InterPro" id="IPR002818">
    <property type="entry name" value="DJ-1/PfpI"/>
</dbReference>
<keyword evidence="7 10" id="KW-0560">Oxidoreductase</keyword>
<feature type="binding site" description="axial binding residue" evidence="12">
    <location>
        <position position="362"/>
    </location>
    <ligand>
        <name>heme</name>
        <dbReference type="ChEBI" id="CHEBI:30413"/>
    </ligand>
    <ligandPart>
        <name>Fe</name>
        <dbReference type="ChEBI" id="CHEBI:18248"/>
    </ligandPart>
</feature>
<evidence type="ECO:0000256" key="11">
    <source>
        <dbReference type="PIRSR" id="PIRSR038927-1"/>
    </source>
</evidence>
<dbReference type="InterPro" id="IPR010582">
    <property type="entry name" value="Catalase_immune_responsive"/>
</dbReference>
<dbReference type="AlphaFoldDB" id="A0A2J6SH65"/>
<evidence type="ECO:0000256" key="1">
    <source>
        <dbReference type="ARBA" id="ARBA00001971"/>
    </source>
</evidence>
<evidence type="ECO:0000259" key="16">
    <source>
        <dbReference type="SMART" id="SM01060"/>
    </source>
</evidence>
<keyword evidence="8 10" id="KW-0408">Iron</keyword>
<dbReference type="GO" id="GO:0005829">
    <property type="term" value="C:cytosol"/>
    <property type="evidence" value="ECO:0007669"/>
    <property type="project" value="TreeGrafter"/>
</dbReference>
<keyword evidence="9 10" id="KW-0376">Hydrogen peroxide</keyword>
<feature type="active site" evidence="11">
    <location>
        <position position="147"/>
    </location>
</feature>
<dbReference type="FunFam" id="2.40.180.10:FF:000003">
    <property type="entry name" value="Catalase"/>
    <property type="match status" value="1"/>
</dbReference>
<dbReference type="PRINTS" id="PR00067">
    <property type="entry name" value="CATALASE"/>
</dbReference>
<dbReference type="InterPro" id="IPR002226">
    <property type="entry name" value="Catalase_haem_BS"/>
</dbReference>
<dbReference type="Pfam" id="PF01965">
    <property type="entry name" value="DJ-1_PfpI"/>
    <property type="match status" value="1"/>
</dbReference>
<accession>A0A2J6SH65</accession>
<dbReference type="GeneID" id="36589998"/>
<dbReference type="InterPro" id="IPR041399">
    <property type="entry name" value="Catalase_large_C"/>
</dbReference>
<dbReference type="SMART" id="SM01060">
    <property type="entry name" value="Catalase"/>
    <property type="match status" value="1"/>
</dbReference>
<gene>
    <name evidence="17" type="ORF">K444DRAFT_621489</name>
</gene>
<feature type="region of interest" description="Disordered" evidence="15">
    <location>
        <begin position="1"/>
        <end position="27"/>
    </location>
</feature>
<comment type="similarity">
    <text evidence="2 10 13">Belongs to the catalase family.</text>
</comment>
<dbReference type="Gene3D" id="1.20.1370.20">
    <property type="match status" value="1"/>
</dbReference>
<dbReference type="InterPro" id="IPR018028">
    <property type="entry name" value="Catalase"/>
</dbReference>
<evidence type="ECO:0000256" key="15">
    <source>
        <dbReference type="SAM" id="MobiDB-lite"/>
    </source>
</evidence>
<dbReference type="SUPFAM" id="SSF56634">
    <property type="entry name" value="Heme-dependent catalase-like"/>
    <property type="match status" value="1"/>
</dbReference>
<dbReference type="PANTHER" id="PTHR42821">
    <property type="entry name" value="CATALASE"/>
    <property type="match status" value="1"/>
</dbReference>
<evidence type="ECO:0000256" key="3">
    <source>
        <dbReference type="ARBA" id="ARBA00012314"/>
    </source>
</evidence>
<dbReference type="InterPro" id="IPR029062">
    <property type="entry name" value="Class_I_gatase-like"/>
</dbReference>
<keyword evidence="4 10" id="KW-0575">Peroxidase</keyword>
<evidence type="ECO:0000256" key="12">
    <source>
        <dbReference type="PIRSR" id="PIRSR038927-2"/>
    </source>
</evidence>
<evidence type="ECO:0000256" key="5">
    <source>
        <dbReference type="ARBA" id="ARBA00022617"/>
    </source>
</evidence>
<dbReference type="GO" id="GO:0006979">
    <property type="term" value="P:response to oxidative stress"/>
    <property type="evidence" value="ECO:0007669"/>
    <property type="project" value="InterPro"/>
</dbReference>
<dbReference type="InParanoid" id="A0A2J6SH65"/>
<keyword evidence="5 10" id="KW-0349">Heme</keyword>
<dbReference type="Pfam" id="PF00199">
    <property type="entry name" value="Catalase"/>
    <property type="match status" value="1"/>
</dbReference>
<comment type="catalytic activity">
    <reaction evidence="10 13">
        <text>2 H2O2 = O2 + 2 H2O</text>
        <dbReference type="Rhea" id="RHEA:20309"/>
        <dbReference type="ChEBI" id="CHEBI:15377"/>
        <dbReference type="ChEBI" id="CHEBI:15379"/>
        <dbReference type="ChEBI" id="CHEBI:16240"/>
        <dbReference type="EC" id="1.11.1.6"/>
    </reaction>
</comment>
<feature type="domain" description="Catalase core" evidence="16">
    <location>
        <begin position="24"/>
        <end position="415"/>
    </location>
</feature>
<dbReference type="GO" id="GO:0020037">
    <property type="term" value="F:heme binding"/>
    <property type="evidence" value="ECO:0007669"/>
    <property type="project" value="UniProtKB-UniRule"/>
</dbReference>
<feature type="active site" evidence="11">
    <location>
        <position position="74"/>
    </location>
</feature>
<dbReference type="PROSITE" id="PS00438">
    <property type="entry name" value="CATALASE_2"/>
    <property type="match status" value="1"/>
</dbReference>
<dbReference type="InterPro" id="IPR043156">
    <property type="entry name" value="Catalase_clade2_helical"/>
</dbReference>
<evidence type="ECO:0000256" key="13">
    <source>
        <dbReference type="RuleBase" id="RU000498"/>
    </source>
</evidence>
<sequence length="725" mass="80331">MASNQKSADMAPEIREPSSSVPLTSDFGAKSTNHDIWLSASTGERKGPALLEDNFGREKIMKFDHERIPERVVHARGAGAFGTFKLYESAADVTSAGVLTDTSRTTPVFVRFSTVLGSRGSADTVRDVRGFAVKFYTEEGNWDIVGNDIPVFFIQDAMKFPDVIHAGKPEPDKEVPQAQSAHNNFWDFQFLHTEATHMFMWAMSDRGIPRSYRMMQGFGVNTYTLTKNDGGERHFVKFHFTPTLGVHSLVWDEALKLAGQDPDFHRKDLYTAIDMGVYPTWKFGIQICPESRQDEFDFDILDATKVWPEELLPVRYIGELQLNKNVDEYFTQTEQAAFCTAHVVPGIGFSDDPLLQGRNFSYFDTQLSRLGVNWQELPVNRPVCPVMNNHRDGQLQHKITRGSINYWPNRKSVIPPAKPEEGGYLDYPEKVVAMKQRLHSVKFSEHFSQAQLFWNSMSEIEKSHIIAALGFELDHCDDPVVYERMVTRLCDISLELAQAVAEKAGSPTPTKTANENHGLTAKGLSQLDFTPEAMGLPATIASRMIAIIIGDGFNFAEYEAVKAALSAAGAFVFTIGPKRQPVKSSTGQSVAPDHHFEGMRSTMFDSLYIPGGEHVASLMKEGRVIHWVREAFGHCKAIGATGEGVALVKMACEIEGMTFSAGASGEVVDSYGVVTAAGIGTPAGITEGLRMVKGAKTFLEAYAFNISQHRNFKRELDGLTSMVAY</sequence>
<dbReference type="InterPro" id="IPR011614">
    <property type="entry name" value="Catalase_core"/>
</dbReference>
<dbReference type="InterPro" id="IPR020835">
    <property type="entry name" value="Catalase_sf"/>
</dbReference>
<evidence type="ECO:0000256" key="10">
    <source>
        <dbReference type="PIRNR" id="PIRNR038927"/>
    </source>
</evidence>
<dbReference type="PANTHER" id="PTHR42821:SF1">
    <property type="entry name" value="CATALASE-B"/>
    <property type="match status" value="1"/>
</dbReference>
<evidence type="ECO:0000256" key="8">
    <source>
        <dbReference type="ARBA" id="ARBA00023004"/>
    </source>
</evidence>
<dbReference type="GO" id="GO:0046872">
    <property type="term" value="F:metal ion binding"/>
    <property type="evidence" value="ECO:0007669"/>
    <property type="project" value="UniProtKB-KW"/>
</dbReference>
<dbReference type="InterPro" id="IPR024708">
    <property type="entry name" value="Catalase_AS"/>
</dbReference>
<dbReference type="EC" id="1.11.1.6" evidence="3 10"/>
<proteinExistence type="inferred from homology"/>
<dbReference type="STRING" id="1095630.A0A2J6SH65"/>
<organism evidence="17 18">
    <name type="scientific">Hyaloscypha bicolor E</name>
    <dbReference type="NCBI Taxonomy" id="1095630"/>
    <lineage>
        <taxon>Eukaryota</taxon>
        <taxon>Fungi</taxon>
        <taxon>Dikarya</taxon>
        <taxon>Ascomycota</taxon>
        <taxon>Pezizomycotina</taxon>
        <taxon>Leotiomycetes</taxon>
        <taxon>Helotiales</taxon>
        <taxon>Hyaloscyphaceae</taxon>
        <taxon>Hyaloscypha</taxon>
        <taxon>Hyaloscypha bicolor</taxon>
    </lineage>
</organism>
<dbReference type="Gene3D" id="2.40.180.10">
    <property type="entry name" value="Catalase core domain"/>
    <property type="match status" value="1"/>
</dbReference>
<evidence type="ECO:0000256" key="14">
    <source>
        <dbReference type="RuleBase" id="RU004142"/>
    </source>
</evidence>
<dbReference type="GO" id="GO:0042744">
    <property type="term" value="P:hydrogen peroxide catabolic process"/>
    <property type="evidence" value="ECO:0007669"/>
    <property type="project" value="UniProtKB-UniRule"/>
</dbReference>
<dbReference type="Pfam" id="PF06628">
    <property type="entry name" value="Catalase-rel"/>
    <property type="match status" value="1"/>
</dbReference>
<comment type="function">
    <text evidence="14">Catalyzes the degradation of hydrogen peroxide (H(2)O(2)) generated by peroxisomal oxidases to water and oxygen, thereby protecting cells from the toxic effects of hydrogen peroxide.</text>
</comment>
<evidence type="ECO:0000256" key="7">
    <source>
        <dbReference type="ARBA" id="ARBA00023002"/>
    </source>
</evidence>
<comment type="function">
    <text evidence="10">Occurs in almost all aerobically respiring organisms and serves to protect cells from the toxic effects of hydrogen peroxide.</text>
</comment>
<dbReference type="PROSITE" id="PS51402">
    <property type="entry name" value="CATALASE_3"/>
    <property type="match status" value="1"/>
</dbReference>
<evidence type="ECO:0000256" key="6">
    <source>
        <dbReference type="ARBA" id="ARBA00022723"/>
    </source>
</evidence>
<protein>
    <recommendedName>
        <fullName evidence="3 10">Catalase</fullName>
        <ecNumber evidence="3 10">1.11.1.6</ecNumber>
    </recommendedName>
</protein>
<keyword evidence="18" id="KW-1185">Reference proteome</keyword>
<dbReference type="SUPFAM" id="SSF52317">
    <property type="entry name" value="Class I glutamine amidotransferase-like"/>
    <property type="match status" value="1"/>
</dbReference>
<evidence type="ECO:0000313" key="17">
    <source>
        <dbReference type="EMBL" id="PMD50103.1"/>
    </source>
</evidence>
<reference evidence="17 18" key="1">
    <citation type="submission" date="2016-04" db="EMBL/GenBank/DDBJ databases">
        <title>A degradative enzymes factory behind the ericoid mycorrhizal symbiosis.</title>
        <authorList>
            <consortium name="DOE Joint Genome Institute"/>
            <person name="Martino E."/>
            <person name="Morin E."/>
            <person name="Grelet G."/>
            <person name="Kuo A."/>
            <person name="Kohler A."/>
            <person name="Daghino S."/>
            <person name="Barry K."/>
            <person name="Choi C."/>
            <person name="Cichocki N."/>
            <person name="Clum A."/>
            <person name="Copeland A."/>
            <person name="Hainaut M."/>
            <person name="Haridas S."/>
            <person name="Labutti K."/>
            <person name="Lindquist E."/>
            <person name="Lipzen A."/>
            <person name="Khouja H.-R."/>
            <person name="Murat C."/>
            <person name="Ohm R."/>
            <person name="Olson A."/>
            <person name="Spatafora J."/>
            <person name="Veneault-Fourrey C."/>
            <person name="Henrissat B."/>
            <person name="Grigoriev I."/>
            <person name="Martin F."/>
            <person name="Perotto S."/>
        </authorList>
    </citation>
    <scope>NUCLEOTIDE SEQUENCE [LARGE SCALE GENOMIC DNA]</scope>
    <source>
        <strain evidence="17 18">E</strain>
    </source>
</reference>
<dbReference type="InterPro" id="IPR024712">
    <property type="entry name" value="Catalase_clade2"/>
</dbReference>
<dbReference type="PIRSF" id="PIRSF038927">
    <property type="entry name" value="Catalase_clade2"/>
    <property type="match status" value="1"/>
</dbReference>
<evidence type="ECO:0000256" key="4">
    <source>
        <dbReference type="ARBA" id="ARBA00022559"/>
    </source>
</evidence>
<evidence type="ECO:0000256" key="2">
    <source>
        <dbReference type="ARBA" id="ARBA00005329"/>
    </source>
</evidence>
<dbReference type="GO" id="GO:0004096">
    <property type="term" value="F:catalase activity"/>
    <property type="evidence" value="ECO:0007669"/>
    <property type="project" value="UniProtKB-UniRule"/>
</dbReference>
<name>A0A2J6SH65_9HELO</name>
<evidence type="ECO:0000256" key="9">
    <source>
        <dbReference type="ARBA" id="ARBA00023324"/>
    </source>
</evidence>
<dbReference type="OrthoDB" id="6880011at2759"/>
<keyword evidence="6 10" id="KW-0479">Metal-binding</keyword>
<dbReference type="Gene3D" id="3.40.50.880">
    <property type="match status" value="1"/>
</dbReference>
<dbReference type="PROSITE" id="PS00437">
    <property type="entry name" value="CATALASE_1"/>
    <property type="match status" value="1"/>
</dbReference>